<dbReference type="Proteomes" id="UP000229641">
    <property type="component" value="Unassembled WGS sequence"/>
</dbReference>
<comment type="caution">
    <text evidence="1">The sequence shown here is derived from an EMBL/GenBank/DDBJ whole genome shotgun (WGS) entry which is preliminary data.</text>
</comment>
<evidence type="ECO:0000313" key="2">
    <source>
        <dbReference type="Proteomes" id="UP000229641"/>
    </source>
</evidence>
<protein>
    <recommendedName>
        <fullName evidence="3">3-keto-disaccharide hydrolase domain-containing protein</fullName>
    </recommendedName>
</protein>
<name>A0A2H0LZW1_9BACT</name>
<dbReference type="EMBL" id="PCWA01000008">
    <property type="protein sequence ID" value="PIQ89931.1"/>
    <property type="molecule type" value="Genomic_DNA"/>
</dbReference>
<reference evidence="1 2" key="1">
    <citation type="submission" date="2017-09" db="EMBL/GenBank/DDBJ databases">
        <title>Depth-based differentiation of microbial function through sediment-hosted aquifers and enrichment of novel symbionts in the deep terrestrial subsurface.</title>
        <authorList>
            <person name="Probst A.J."/>
            <person name="Ladd B."/>
            <person name="Jarett J.K."/>
            <person name="Geller-Mcgrath D.E."/>
            <person name="Sieber C.M."/>
            <person name="Emerson J.B."/>
            <person name="Anantharaman K."/>
            <person name="Thomas B.C."/>
            <person name="Malmstrom R."/>
            <person name="Stieglmeier M."/>
            <person name="Klingl A."/>
            <person name="Woyke T."/>
            <person name="Ryan C.M."/>
            <person name="Banfield J.F."/>
        </authorList>
    </citation>
    <scope>NUCLEOTIDE SEQUENCE [LARGE SCALE GENOMIC DNA]</scope>
    <source>
        <strain evidence="1">CG11_big_fil_rev_8_21_14_0_20_42_13</strain>
    </source>
</reference>
<evidence type="ECO:0008006" key="3">
    <source>
        <dbReference type="Google" id="ProtNLM"/>
    </source>
</evidence>
<proteinExistence type="predicted"/>
<dbReference type="AlphaFoldDB" id="A0A2H0LZW1"/>
<accession>A0A2H0LZW1</accession>
<dbReference type="Gene3D" id="2.60.120.560">
    <property type="entry name" value="Exo-inulinase, domain 1"/>
    <property type="match status" value="1"/>
</dbReference>
<sequence>MRKLILIMSGVFIVNSGLYACESWFDKFDGAGSLTWQTRAGSFSIDAGRCLANATNNINMHAISTVDNISISDGRVQLKFQTTSAPNMARNAFFVFGYHDNSNYYIIGAREDSDEWVLEEVKKGVKTILASISEPISTGVDYIMNTWISGDSITLTVDGAQKFAYTLNRTPSGKFGMAVENAVTYFDDLSLISWEELPHATTIRFQAKLGDAQEIPIDGALNLIFRLYEKDNGGNPIWEEIHPATSVQNGILDLELGSITPFNLPFDMQYWLGVEIESDGEMTPRFKLSSAPYAFNKIYEKK</sequence>
<dbReference type="PROSITE" id="PS51257">
    <property type="entry name" value="PROKAR_LIPOPROTEIN"/>
    <property type="match status" value="1"/>
</dbReference>
<evidence type="ECO:0000313" key="1">
    <source>
        <dbReference type="EMBL" id="PIQ89931.1"/>
    </source>
</evidence>
<organism evidence="1 2">
    <name type="scientific">Candidatus Ghiorseimicrobium undicola</name>
    <dbReference type="NCBI Taxonomy" id="1974746"/>
    <lineage>
        <taxon>Bacteria</taxon>
        <taxon>Pseudomonadati</taxon>
        <taxon>Candidatus Omnitrophota</taxon>
        <taxon>Candidatus Ghiorseimicrobium</taxon>
    </lineage>
</organism>
<gene>
    <name evidence="1" type="ORF">COV72_00460</name>
</gene>